<sequence>MNKNSKLSGYRNNTLKYNDIKYWVDPYLNKSLLMYRDKSRDLYGIYVTQLIYIIDSEHFTPLVYLYCLYNSK</sequence>
<gene>
    <name evidence="1" type="primary">547</name>
    <name evidence="1" type="ORF">PBI_121Q_547</name>
</gene>
<organism evidence="1 2">
    <name type="scientific">Escherichia phage 121Q</name>
    <dbReference type="NCBI Taxonomy" id="1555202"/>
    <lineage>
        <taxon>Viruses</taxon>
        <taxon>Duplodnaviria</taxon>
        <taxon>Heunggongvirae</taxon>
        <taxon>Uroviricota</taxon>
        <taxon>Caudoviricetes</taxon>
        <taxon>Asteriusvirus</taxon>
        <taxon>Asteriusvirus av121Q</taxon>
    </lineage>
</organism>
<protein>
    <submittedName>
        <fullName evidence="1">Uncharacterized protein</fullName>
    </submittedName>
</protein>
<evidence type="ECO:0000313" key="1">
    <source>
        <dbReference type="EMBL" id="AIT14437.1"/>
    </source>
</evidence>
<dbReference type="GeneID" id="22111587"/>
<dbReference type="KEGG" id="vg:22111587"/>
<dbReference type="RefSeq" id="YP_009102134.1">
    <property type="nucleotide sequence ID" value="NC_025447.1"/>
</dbReference>
<proteinExistence type="predicted"/>
<dbReference type="Proteomes" id="UP000029889">
    <property type="component" value="Segment"/>
</dbReference>
<reference evidence="1 2" key="1">
    <citation type="submission" date="2014-09" db="EMBL/GenBank/DDBJ databases">
        <authorList>
            <person name="Lapin J.S."/>
            <person name="Pope W.H."/>
            <person name="Hua J."/>
            <person name="Ford M.E."/>
            <person name="Conway J.F."/>
            <person name="Hatfull G.F."/>
            <person name="Hendrix R.W."/>
        </authorList>
    </citation>
    <scope>NUCLEOTIDE SEQUENCE [LARGE SCALE GENOMIC DNA]</scope>
</reference>
<evidence type="ECO:0000313" key="2">
    <source>
        <dbReference type="Proteomes" id="UP000029889"/>
    </source>
</evidence>
<accession>A0A097EYD6</accession>
<dbReference type="EMBL" id="KM507819">
    <property type="protein sequence ID" value="AIT14437.1"/>
    <property type="molecule type" value="Genomic_DNA"/>
</dbReference>
<name>A0A097EYD6_9CAUD</name>
<keyword evidence="2" id="KW-1185">Reference proteome</keyword>